<dbReference type="PROSITE" id="PS00073">
    <property type="entry name" value="ACYL_COA_DH_2"/>
    <property type="match status" value="1"/>
</dbReference>
<dbReference type="Proteomes" id="UP000295818">
    <property type="component" value="Unassembled WGS sequence"/>
</dbReference>
<evidence type="ECO:0000256" key="3">
    <source>
        <dbReference type="ARBA" id="ARBA00022630"/>
    </source>
</evidence>
<dbReference type="PANTHER" id="PTHR43884:SF12">
    <property type="entry name" value="ISOVALERYL-COA DEHYDROGENASE, MITOCHONDRIAL-RELATED"/>
    <property type="match status" value="1"/>
</dbReference>
<organism evidence="10 11">
    <name type="scientific">Kribbella orskensis</name>
    <dbReference type="NCBI Taxonomy" id="2512216"/>
    <lineage>
        <taxon>Bacteria</taxon>
        <taxon>Bacillati</taxon>
        <taxon>Actinomycetota</taxon>
        <taxon>Actinomycetes</taxon>
        <taxon>Propionibacteriales</taxon>
        <taxon>Kribbellaceae</taxon>
        <taxon>Kribbella</taxon>
    </lineage>
</organism>
<dbReference type="Pfam" id="PF02771">
    <property type="entry name" value="Acyl-CoA_dh_N"/>
    <property type="match status" value="1"/>
</dbReference>
<dbReference type="Gene3D" id="2.40.110.10">
    <property type="entry name" value="Butyryl-CoA Dehydrogenase, subunit A, domain 2"/>
    <property type="match status" value="1"/>
</dbReference>
<evidence type="ECO:0000256" key="5">
    <source>
        <dbReference type="RuleBase" id="RU362125"/>
    </source>
</evidence>
<feature type="domain" description="Acyl-CoA dehydrogenase/oxidase C-terminal" evidence="7">
    <location>
        <begin position="310"/>
        <end position="459"/>
    </location>
</feature>
<evidence type="ECO:0000256" key="6">
    <source>
        <dbReference type="SAM" id="MobiDB-lite"/>
    </source>
</evidence>
<dbReference type="Pfam" id="PF00441">
    <property type="entry name" value="Acyl-CoA_dh_1"/>
    <property type="match status" value="1"/>
</dbReference>
<dbReference type="InterPro" id="IPR006091">
    <property type="entry name" value="Acyl-CoA_Oxase/DH_mid-dom"/>
</dbReference>
<feature type="domain" description="Acyl-CoA dehydrogenase/oxidase N-terminal" evidence="9">
    <location>
        <begin position="62"/>
        <end position="168"/>
    </location>
</feature>
<protein>
    <submittedName>
        <fullName evidence="10">Alkylation response protein AidB-like acyl-CoA dehydrogenase</fullName>
    </submittedName>
</protein>
<comment type="cofactor">
    <cofactor evidence="1 5">
        <name>FAD</name>
        <dbReference type="ChEBI" id="CHEBI:57692"/>
    </cofactor>
</comment>
<dbReference type="Gene3D" id="1.20.140.10">
    <property type="entry name" value="Butyryl-CoA Dehydrogenase, subunit A, domain 3"/>
    <property type="match status" value="1"/>
</dbReference>
<comment type="similarity">
    <text evidence="2 5">Belongs to the acyl-CoA dehydrogenase family.</text>
</comment>
<name>A0ABY2B6K6_9ACTN</name>
<evidence type="ECO:0000259" key="7">
    <source>
        <dbReference type="Pfam" id="PF00441"/>
    </source>
</evidence>
<evidence type="ECO:0000313" key="11">
    <source>
        <dbReference type="Proteomes" id="UP000295818"/>
    </source>
</evidence>
<proteinExistence type="inferred from homology"/>
<dbReference type="InterPro" id="IPR036250">
    <property type="entry name" value="AcylCo_DH-like_C"/>
</dbReference>
<feature type="domain" description="Acyl-CoA oxidase/dehydrogenase middle" evidence="8">
    <location>
        <begin position="179"/>
        <end position="277"/>
    </location>
</feature>
<feature type="region of interest" description="Disordered" evidence="6">
    <location>
        <begin position="1"/>
        <end position="29"/>
    </location>
</feature>
<keyword evidence="5" id="KW-0560">Oxidoreductase</keyword>
<dbReference type="Gene3D" id="1.10.540.10">
    <property type="entry name" value="Acyl-CoA dehydrogenase/oxidase, N-terminal domain"/>
    <property type="match status" value="1"/>
</dbReference>
<sequence length="465" mass="49913">MTMTESSSTNPAAAGGGAGSAAGTAPAAGGPAPVPVDVMGLAGELAAERSKPEWQTFNLNLNDEQREIRDWAHEFAASVIRPAASEWDEREETPWPVIQEAAKIGLYGMDASINLFIDPSGLLMPLVQEELFWGDAGIGMSLVGTGLASSAVFSNGTPEQWSQWLPRCYGTADDVRVAAFCSSEPGAGSDVSAIRTKATYDEKTDEWVINGQKAWATNGGIADIHVVVATVDPSLGSRGQAAFVVPKSEVRGLEQGTKLRKHGLRASHTADVFFDNVRVPAANVLGGKEKLDARLAKARENNGSASRGNASMATFEMTRHIVGSQAVGIARAAYEFALDYAKDREQFGRPIIDNQGIAFKLADMATEIDAARLLVWRAAFMSAALMRGQQPDYRNGEGSMAKLKASEVAVKATEEAIQILGGNGYTREYPVERMHRDSKIYTIFEGTSEIQRLVISRAISGMRIR</sequence>
<dbReference type="Pfam" id="PF02770">
    <property type="entry name" value="Acyl-CoA_dh_M"/>
    <property type="match status" value="1"/>
</dbReference>
<dbReference type="InterPro" id="IPR037069">
    <property type="entry name" value="AcylCoA_DH/ox_N_sf"/>
</dbReference>
<evidence type="ECO:0000256" key="2">
    <source>
        <dbReference type="ARBA" id="ARBA00009347"/>
    </source>
</evidence>
<dbReference type="InterPro" id="IPR013786">
    <property type="entry name" value="AcylCoA_DH/ox_N"/>
</dbReference>
<evidence type="ECO:0000259" key="9">
    <source>
        <dbReference type="Pfam" id="PF02771"/>
    </source>
</evidence>
<gene>
    <name evidence="10" type="ORF">EV644_15011</name>
</gene>
<dbReference type="PANTHER" id="PTHR43884">
    <property type="entry name" value="ACYL-COA DEHYDROGENASE"/>
    <property type="match status" value="1"/>
</dbReference>
<feature type="compositionally biased region" description="Polar residues" evidence="6">
    <location>
        <begin position="1"/>
        <end position="10"/>
    </location>
</feature>
<dbReference type="InterPro" id="IPR006089">
    <property type="entry name" value="Acyl-CoA_DH_CS"/>
</dbReference>
<dbReference type="SUPFAM" id="SSF56645">
    <property type="entry name" value="Acyl-CoA dehydrogenase NM domain-like"/>
    <property type="match status" value="1"/>
</dbReference>
<dbReference type="InterPro" id="IPR009075">
    <property type="entry name" value="AcylCo_DH/oxidase_C"/>
</dbReference>
<keyword evidence="4 5" id="KW-0274">FAD</keyword>
<accession>A0ABY2B6K6</accession>
<evidence type="ECO:0000256" key="1">
    <source>
        <dbReference type="ARBA" id="ARBA00001974"/>
    </source>
</evidence>
<dbReference type="InterPro" id="IPR009100">
    <property type="entry name" value="AcylCoA_DH/oxidase_NM_dom_sf"/>
</dbReference>
<evidence type="ECO:0000313" key="10">
    <source>
        <dbReference type="EMBL" id="TCO08066.1"/>
    </source>
</evidence>
<dbReference type="SUPFAM" id="SSF47203">
    <property type="entry name" value="Acyl-CoA dehydrogenase C-terminal domain-like"/>
    <property type="match status" value="1"/>
</dbReference>
<evidence type="ECO:0000256" key="4">
    <source>
        <dbReference type="ARBA" id="ARBA00022827"/>
    </source>
</evidence>
<dbReference type="InterPro" id="IPR046373">
    <property type="entry name" value="Acyl-CoA_Oxase/DH_mid-dom_sf"/>
</dbReference>
<comment type="caution">
    <text evidence="10">The sequence shown here is derived from an EMBL/GenBank/DDBJ whole genome shotgun (WGS) entry which is preliminary data.</text>
</comment>
<keyword evidence="11" id="KW-1185">Reference proteome</keyword>
<reference evidence="10 11" key="1">
    <citation type="journal article" date="2015" name="Stand. Genomic Sci.">
        <title>Genomic Encyclopedia of Bacterial and Archaeal Type Strains, Phase III: the genomes of soil and plant-associated and newly described type strains.</title>
        <authorList>
            <person name="Whitman W.B."/>
            <person name="Woyke T."/>
            <person name="Klenk H.P."/>
            <person name="Zhou Y."/>
            <person name="Lilburn T.G."/>
            <person name="Beck B.J."/>
            <person name="De Vos P."/>
            <person name="Vandamme P."/>
            <person name="Eisen J.A."/>
            <person name="Garrity G."/>
            <person name="Hugenholtz P."/>
            <person name="Kyrpides N.C."/>
        </authorList>
    </citation>
    <scope>NUCLEOTIDE SEQUENCE [LARGE SCALE GENOMIC DNA]</scope>
    <source>
        <strain evidence="10 11">VKM Ac-2538</strain>
    </source>
</reference>
<keyword evidence="3 5" id="KW-0285">Flavoprotein</keyword>
<dbReference type="EMBL" id="SLWM01000050">
    <property type="protein sequence ID" value="TCO08066.1"/>
    <property type="molecule type" value="Genomic_DNA"/>
</dbReference>
<evidence type="ECO:0000259" key="8">
    <source>
        <dbReference type="Pfam" id="PF02770"/>
    </source>
</evidence>